<evidence type="ECO:0008006" key="5">
    <source>
        <dbReference type="Google" id="ProtNLM"/>
    </source>
</evidence>
<feature type="transmembrane region" description="Helical" evidence="2">
    <location>
        <begin position="56"/>
        <end position="74"/>
    </location>
</feature>
<sequence>MSSLTRGNAIVGGVPTVSLDVPISAVFLALYLAGAALNITIFTANKRRGHKFVISLLLNGFCVIRILTCSMRMAWATHLTNSSVVITAQVFNSAGIILIYIINLVFAQRILRARQPAIGWLRPLGIFFNVLYACIVGSLIMGIVALALLVSTTSPTTIAACRDVQLASITFLLVLTTLPLFFLAIAYALPAPVNREEFGQGTTAHKVIILILSTCLSITVAGYKAGAAWDVRPLTNPGWFDSKPAFYVFGFTLEIFILVLFISTRVDKRFHVPDGCTEPGDYSRGVLRSSAGDESKSSGV</sequence>
<feature type="transmembrane region" description="Helical" evidence="2">
    <location>
        <begin position="207"/>
        <end position="225"/>
    </location>
</feature>
<keyword evidence="2" id="KW-0812">Transmembrane</keyword>
<dbReference type="EMBL" id="JAZAVJ010000156">
    <property type="protein sequence ID" value="KAK7409290.1"/>
    <property type="molecule type" value="Genomic_DNA"/>
</dbReference>
<evidence type="ECO:0000256" key="1">
    <source>
        <dbReference type="SAM" id="MobiDB-lite"/>
    </source>
</evidence>
<evidence type="ECO:0000256" key="2">
    <source>
        <dbReference type="SAM" id="Phobius"/>
    </source>
</evidence>
<accession>A0ABR1GUU2</accession>
<keyword evidence="4" id="KW-1185">Reference proteome</keyword>
<feature type="transmembrane region" description="Helical" evidence="2">
    <location>
        <begin position="245"/>
        <end position="262"/>
    </location>
</feature>
<protein>
    <recommendedName>
        <fullName evidence="5">Family c-likeg-protein-coupled receptor protein</fullName>
    </recommendedName>
</protein>
<proteinExistence type="predicted"/>
<dbReference type="InterPro" id="IPR021460">
    <property type="entry name" value="DUF3112"/>
</dbReference>
<keyword evidence="2" id="KW-0472">Membrane</keyword>
<evidence type="ECO:0000313" key="4">
    <source>
        <dbReference type="Proteomes" id="UP001498476"/>
    </source>
</evidence>
<evidence type="ECO:0000313" key="3">
    <source>
        <dbReference type="EMBL" id="KAK7409290.1"/>
    </source>
</evidence>
<keyword evidence="2" id="KW-1133">Transmembrane helix</keyword>
<reference evidence="3 4" key="1">
    <citation type="journal article" date="2025" name="Microbiol. Resour. Announc.">
        <title>Draft genome sequences for Neonectria magnoliae and Neonectria punicea, canker pathogens of Liriodendron tulipifera and Acer saccharum in West Virginia.</title>
        <authorList>
            <person name="Petronek H.M."/>
            <person name="Kasson M.T."/>
            <person name="Metheny A.M."/>
            <person name="Stauder C.M."/>
            <person name="Lovett B."/>
            <person name="Lynch S.C."/>
            <person name="Garnas J.R."/>
            <person name="Kasson L.R."/>
            <person name="Stajich J.E."/>
        </authorList>
    </citation>
    <scope>NUCLEOTIDE SEQUENCE [LARGE SCALE GENOMIC DNA]</scope>
    <source>
        <strain evidence="3 4">NRRL 64653</strain>
    </source>
</reference>
<comment type="caution">
    <text evidence="3">The sequence shown here is derived from an EMBL/GenBank/DDBJ whole genome shotgun (WGS) entry which is preliminary data.</text>
</comment>
<organism evidence="3 4">
    <name type="scientific">Neonectria punicea</name>
    <dbReference type="NCBI Taxonomy" id="979145"/>
    <lineage>
        <taxon>Eukaryota</taxon>
        <taxon>Fungi</taxon>
        <taxon>Dikarya</taxon>
        <taxon>Ascomycota</taxon>
        <taxon>Pezizomycotina</taxon>
        <taxon>Sordariomycetes</taxon>
        <taxon>Hypocreomycetidae</taxon>
        <taxon>Hypocreales</taxon>
        <taxon>Nectriaceae</taxon>
        <taxon>Neonectria</taxon>
    </lineage>
</organism>
<gene>
    <name evidence="3" type="ORF">QQX98_008530</name>
</gene>
<feature type="transmembrane region" description="Helical" evidence="2">
    <location>
        <begin position="86"/>
        <end position="106"/>
    </location>
</feature>
<dbReference type="PANTHER" id="PTHR35184">
    <property type="entry name" value="YALI0C10208P"/>
    <property type="match status" value="1"/>
</dbReference>
<feature type="transmembrane region" description="Helical" evidence="2">
    <location>
        <begin position="169"/>
        <end position="187"/>
    </location>
</feature>
<dbReference type="PANTHER" id="PTHR35184:SF1">
    <property type="entry name" value="INTEGRAL MEMBRANE PROTEIN"/>
    <property type="match status" value="1"/>
</dbReference>
<feature type="transmembrane region" description="Helical" evidence="2">
    <location>
        <begin position="23"/>
        <end position="44"/>
    </location>
</feature>
<feature type="region of interest" description="Disordered" evidence="1">
    <location>
        <begin position="281"/>
        <end position="300"/>
    </location>
</feature>
<feature type="compositionally biased region" description="Basic and acidic residues" evidence="1">
    <location>
        <begin position="291"/>
        <end position="300"/>
    </location>
</feature>
<feature type="transmembrane region" description="Helical" evidence="2">
    <location>
        <begin position="126"/>
        <end position="149"/>
    </location>
</feature>
<dbReference type="Proteomes" id="UP001498476">
    <property type="component" value="Unassembled WGS sequence"/>
</dbReference>
<name>A0ABR1GUU2_9HYPO</name>
<dbReference type="Pfam" id="PF11309">
    <property type="entry name" value="DUF3112"/>
    <property type="match status" value="1"/>
</dbReference>